<comment type="caution">
    <text evidence="2">The sequence shown here is derived from an EMBL/GenBank/DDBJ whole genome shotgun (WGS) entry which is preliminary data.</text>
</comment>
<name>A0A8J3SHV8_9ACTN</name>
<evidence type="ECO:0000313" key="3">
    <source>
        <dbReference type="Proteomes" id="UP000619788"/>
    </source>
</evidence>
<dbReference type="EMBL" id="BOOJ01000027">
    <property type="protein sequence ID" value="GIH92439.1"/>
    <property type="molecule type" value="Genomic_DNA"/>
</dbReference>
<proteinExistence type="predicted"/>
<feature type="region of interest" description="Disordered" evidence="1">
    <location>
        <begin position="1"/>
        <end position="31"/>
    </location>
</feature>
<protein>
    <submittedName>
        <fullName evidence="2">Uncharacterized protein</fullName>
    </submittedName>
</protein>
<reference evidence="2 3" key="1">
    <citation type="submission" date="2021-01" db="EMBL/GenBank/DDBJ databases">
        <title>Whole genome shotgun sequence of Planobispora siamensis NBRC 107568.</title>
        <authorList>
            <person name="Komaki H."/>
            <person name="Tamura T."/>
        </authorList>
    </citation>
    <scope>NUCLEOTIDE SEQUENCE [LARGE SCALE GENOMIC DNA]</scope>
    <source>
        <strain evidence="2 3">NBRC 107568</strain>
    </source>
</reference>
<keyword evidence="3" id="KW-1185">Reference proteome</keyword>
<organism evidence="2 3">
    <name type="scientific">Planobispora siamensis</name>
    <dbReference type="NCBI Taxonomy" id="936338"/>
    <lineage>
        <taxon>Bacteria</taxon>
        <taxon>Bacillati</taxon>
        <taxon>Actinomycetota</taxon>
        <taxon>Actinomycetes</taxon>
        <taxon>Streptosporangiales</taxon>
        <taxon>Streptosporangiaceae</taxon>
        <taxon>Planobispora</taxon>
    </lineage>
</organism>
<accession>A0A8J3SHV8</accession>
<evidence type="ECO:0000313" key="2">
    <source>
        <dbReference type="EMBL" id="GIH92439.1"/>
    </source>
</evidence>
<dbReference type="Proteomes" id="UP000619788">
    <property type="component" value="Unassembled WGS sequence"/>
</dbReference>
<feature type="compositionally biased region" description="Basic and acidic residues" evidence="1">
    <location>
        <begin position="1"/>
        <end position="10"/>
    </location>
</feature>
<gene>
    <name evidence="2" type="ORF">Psi01_30690</name>
</gene>
<dbReference type="AlphaFoldDB" id="A0A8J3SHV8"/>
<sequence length="76" mass="8394">MVLERDREPVGRGTRQAGRLDELRQGSRAGLEGVEHENGLVEYADSARVVHTPILPSRHMRKQVGAVPMRRSGAHG</sequence>
<evidence type="ECO:0000256" key="1">
    <source>
        <dbReference type="SAM" id="MobiDB-lite"/>
    </source>
</evidence>